<evidence type="ECO:0000313" key="1">
    <source>
        <dbReference type="EMBL" id="MCR0234104.1"/>
    </source>
</evidence>
<evidence type="ECO:0000313" key="3">
    <source>
        <dbReference type="Proteomes" id="UP000503330"/>
    </source>
</evidence>
<organism evidence="1 4">
    <name type="scientific">Clostridium innocuum</name>
    <dbReference type="NCBI Taxonomy" id="1522"/>
    <lineage>
        <taxon>Bacteria</taxon>
        <taxon>Bacillati</taxon>
        <taxon>Bacillota</taxon>
        <taxon>Clostridia</taxon>
        <taxon>Eubacteriales</taxon>
        <taxon>Clostridiaceae</taxon>
        <taxon>Clostridium</taxon>
    </lineage>
</organism>
<reference evidence="2 3" key="1">
    <citation type="submission" date="2020-02" db="EMBL/GenBank/DDBJ databases">
        <authorList>
            <person name="Kociolek L.K."/>
            <person name="Ozer E.A."/>
        </authorList>
    </citation>
    <scope>NUCLEOTIDE SEQUENCE [LARGE SCALE GENOMIC DNA]</scope>
    <source>
        <strain evidence="2 3">ATCC 14501</strain>
    </source>
</reference>
<dbReference type="GeneID" id="61927219"/>
<protein>
    <submittedName>
        <fullName evidence="1">Uncharacterized protein</fullName>
    </submittedName>
</protein>
<name>A0AAP2UR61_CLOIN</name>
<evidence type="ECO:0000313" key="2">
    <source>
        <dbReference type="EMBL" id="QJA03971.1"/>
    </source>
</evidence>
<dbReference type="Proteomes" id="UP000503330">
    <property type="component" value="Chromosome"/>
</dbReference>
<proteinExistence type="predicted"/>
<dbReference type="AlphaFoldDB" id="A0AAP2UR61"/>
<dbReference type="EMBL" id="CP048838">
    <property type="protein sequence ID" value="QJA03971.1"/>
    <property type="molecule type" value="Genomic_DNA"/>
</dbReference>
<gene>
    <name evidence="2" type="ORF">G4D54_16740</name>
    <name evidence="1" type="ORF">MKC95_15125</name>
</gene>
<dbReference type="EMBL" id="JAKTMA010000028">
    <property type="protein sequence ID" value="MCR0234104.1"/>
    <property type="molecule type" value="Genomic_DNA"/>
</dbReference>
<evidence type="ECO:0000313" key="4">
    <source>
        <dbReference type="Proteomes" id="UP001203972"/>
    </source>
</evidence>
<sequence>MTYDQLNHYAYDLVGKMKRSLKKKNKDIFVLEDLDIAHLRWRYDEALSTINVYQLHELLVFIEKVKYQFLLKNQRIPTYKDMREEFRQELHIVMESV</sequence>
<dbReference type="RefSeq" id="WP_002605721.1">
    <property type="nucleotide sequence ID" value="NZ_BAAACC010000033.1"/>
</dbReference>
<dbReference type="Proteomes" id="UP001203972">
    <property type="component" value="Unassembled WGS sequence"/>
</dbReference>
<accession>A0AAP2UR61</accession>
<reference evidence="1" key="2">
    <citation type="journal article" date="2022" name="Clin. Infect. Dis.">
        <title>Association between Clostridium innocuum and antibiotic-associated diarrhea in adults and children: A cross-sectional study and comparative genomics analysis.</title>
        <authorList>
            <person name="Cherny K.E."/>
            <person name="Muscat E.B."/>
            <person name="Balaji A."/>
            <person name="Mukherjee J."/>
            <person name="Ozer E.A."/>
            <person name="Angarone M.P."/>
            <person name="Hauser A.R."/>
            <person name="Sichel J.S."/>
            <person name="Amponsah E."/>
            <person name="Kociolek L.K."/>
        </authorList>
    </citation>
    <scope>NUCLEOTIDE SEQUENCE</scope>
    <source>
        <strain evidence="1">NU1-AC-029v</strain>
    </source>
</reference>